<dbReference type="OrthoDB" id="64893at2759"/>
<dbReference type="Proteomes" id="UP000594262">
    <property type="component" value="Unplaced"/>
</dbReference>
<dbReference type="AlphaFoldDB" id="A0A7M5X9C4"/>
<dbReference type="InterPro" id="IPR004302">
    <property type="entry name" value="Cellulose/chitin-bd_N"/>
</dbReference>
<evidence type="ECO:0000313" key="3">
    <source>
        <dbReference type="EnsemblMetazoa" id="CLYHEMP019893.1"/>
    </source>
</evidence>
<proteinExistence type="predicted"/>
<dbReference type="RefSeq" id="XP_066935631.1">
    <property type="nucleotide sequence ID" value="XM_067079530.1"/>
</dbReference>
<evidence type="ECO:0000256" key="1">
    <source>
        <dbReference type="SAM" id="SignalP"/>
    </source>
</evidence>
<accession>A0A7M5X9C4</accession>
<feature type="chain" id="PRO_5029669865" description="Chitin-binding type-4 domain-containing protein" evidence="1">
    <location>
        <begin position="22"/>
        <end position="212"/>
    </location>
</feature>
<evidence type="ECO:0000313" key="4">
    <source>
        <dbReference type="Proteomes" id="UP000594262"/>
    </source>
</evidence>
<evidence type="ECO:0000259" key="2">
    <source>
        <dbReference type="Pfam" id="PF03067"/>
    </source>
</evidence>
<organism evidence="3 4">
    <name type="scientific">Clytia hemisphaerica</name>
    <dbReference type="NCBI Taxonomy" id="252671"/>
    <lineage>
        <taxon>Eukaryota</taxon>
        <taxon>Metazoa</taxon>
        <taxon>Cnidaria</taxon>
        <taxon>Hydrozoa</taxon>
        <taxon>Hydroidolina</taxon>
        <taxon>Leptothecata</taxon>
        <taxon>Obeliida</taxon>
        <taxon>Clytiidae</taxon>
        <taxon>Clytia</taxon>
    </lineage>
</organism>
<protein>
    <recommendedName>
        <fullName evidence="2">Chitin-binding type-4 domain-containing protein</fullName>
    </recommendedName>
</protein>
<dbReference type="Pfam" id="PF03067">
    <property type="entry name" value="LPMO_10"/>
    <property type="match status" value="1"/>
</dbReference>
<name>A0A7M5X9C4_9CNID</name>
<feature type="domain" description="Chitin-binding type-4" evidence="2">
    <location>
        <begin position="22"/>
        <end position="209"/>
    </location>
</feature>
<reference evidence="3" key="1">
    <citation type="submission" date="2021-01" db="UniProtKB">
        <authorList>
            <consortium name="EnsemblMetazoa"/>
        </authorList>
    </citation>
    <scope>IDENTIFICATION</scope>
</reference>
<dbReference type="EnsemblMetazoa" id="CLYHEMT019893.1">
    <property type="protein sequence ID" value="CLYHEMP019893.1"/>
    <property type="gene ID" value="CLYHEMG019893"/>
</dbReference>
<keyword evidence="1" id="KW-0732">Signal</keyword>
<feature type="signal peptide" evidence="1">
    <location>
        <begin position="1"/>
        <end position="21"/>
    </location>
</feature>
<dbReference type="GeneID" id="136823352"/>
<keyword evidence="4" id="KW-1185">Reference proteome</keyword>
<sequence length="212" mass="23692">MNYFLVFILLAVTVMTSSVFGHGYMRSPPARNSMWRFGFKQNGANYNDNQLWCGGRSTQRRNKGRCGVCGDPFDAKIQRHMDGGRFGNRIIGKTYKSGEAIKINVLLTASHLGYFEFRIGDFSNSDTSGDKEGKLKGVLLKQVSGSTKYHIRSAGARSHTIHLQLPTNLTCERCVIQWWYKTGNSWGCDAEGCGLGHGFQETFVNCADVRVE</sequence>